<evidence type="ECO:0000313" key="1">
    <source>
        <dbReference type="EMBL" id="CAF5116524.1"/>
    </source>
</evidence>
<accession>A0A8S3FD56</accession>
<protein>
    <recommendedName>
        <fullName evidence="3">Cyclic nucleotide-binding domain-containing protein</fullName>
    </recommendedName>
</protein>
<dbReference type="AlphaFoldDB" id="A0A8S3FD56"/>
<feature type="non-terminal residue" evidence="1">
    <location>
        <position position="185"/>
    </location>
</feature>
<gene>
    <name evidence="1" type="ORF">SMN809_LOCUS62313</name>
</gene>
<evidence type="ECO:0008006" key="3">
    <source>
        <dbReference type="Google" id="ProtNLM"/>
    </source>
</evidence>
<dbReference type="Proteomes" id="UP000676336">
    <property type="component" value="Unassembled WGS sequence"/>
</dbReference>
<proteinExistence type="predicted"/>
<sequence length="185" mass="21306">KFPGLVDKRDRLLLIDYDKLSIASNTTKSTSTNAHAQPRRSKIKTPVKSKLINPDAMFYVHVKTINEGQHFGLTDLLFPNQPVLTLVSNECECILLNKSSFMHLASDPFKQSMRRSEIPFPSDTAFYKTYHTNELWKRFSKQAYLDAFGRINQQHPTSIKHLSNINERKHHQQQQQQKTILIGAA</sequence>
<evidence type="ECO:0000313" key="2">
    <source>
        <dbReference type="Proteomes" id="UP000676336"/>
    </source>
</evidence>
<name>A0A8S3FD56_9BILA</name>
<organism evidence="1 2">
    <name type="scientific">Rotaria magnacalcarata</name>
    <dbReference type="NCBI Taxonomy" id="392030"/>
    <lineage>
        <taxon>Eukaryota</taxon>
        <taxon>Metazoa</taxon>
        <taxon>Spiralia</taxon>
        <taxon>Gnathifera</taxon>
        <taxon>Rotifera</taxon>
        <taxon>Eurotatoria</taxon>
        <taxon>Bdelloidea</taxon>
        <taxon>Philodinida</taxon>
        <taxon>Philodinidae</taxon>
        <taxon>Rotaria</taxon>
    </lineage>
</organism>
<dbReference type="EMBL" id="CAJOBI010257797">
    <property type="protein sequence ID" value="CAF5116524.1"/>
    <property type="molecule type" value="Genomic_DNA"/>
</dbReference>
<reference evidence="1" key="1">
    <citation type="submission" date="2021-02" db="EMBL/GenBank/DDBJ databases">
        <authorList>
            <person name="Nowell W R."/>
        </authorList>
    </citation>
    <scope>NUCLEOTIDE SEQUENCE</scope>
</reference>
<comment type="caution">
    <text evidence="1">The sequence shown here is derived from an EMBL/GenBank/DDBJ whole genome shotgun (WGS) entry which is preliminary data.</text>
</comment>